<name>A0A8T8SEA8_9BASI</name>
<organism evidence="2 3">
    <name type="scientific">Tilletia caries</name>
    <name type="common">wheat bunt fungus</name>
    <dbReference type="NCBI Taxonomy" id="13290"/>
    <lineage>
        <taxon>Eukaryota</taxon>
        <taxon>Fungi</taxon>
        <taxon>Dikarya</taxon>
        <taxon>Basidiomycota</taxon>
        <taxon>Ustilaginomycotina</taxon>
        <taxon>Exobasidiomycetes</taxon>
        <taxon>Tilletiales</taxon>
        <taxon>Tilletiaceae</taxon>
        <taxon>Tilletia</taxon>
    </lineage>
</organism>
<dbReference type="Proteomes" id="UP000077671">
    <property type="component" value="Unassembled WGS sequence"/>
</dbReference>
<proteinExistence type="predicted"/>
<feature type="compositionally biased region" description="Basic and acidic residues" evidence="1">
    <location>
        <begin position="9"/>
        <end position="25"/>
    </location>
</feature>
<reference evidence="2" key="2">
    <citation type="journal article" date="2019" name="IMA Fungus">
        <title>Genome sequencing and comparison of five Tilletia species to identify candidate genes for the detection of regulated species infecting wheat.</title>
        <authorList>
            <person name="Nguyen H.D.T."/>
            <person name="Sultana T."/>
            <person name="Kesanakurti P."/>
            <person name="Hambleton S."/>
        </authorList>
    </citation>
    <scope>NUCLEOTIDE SEQUENCE</scope>
    <source>
        <strain evidence="2">DAOMC 238032</strain>
    </source>
</reference>
<sequence>MVTASNPTHGKDDKLTAKKAAKRDAEHGAPPFLLLDVLERGYVKLRKGSLPKWQGRNSGMEIRQLLLENLAEEDAEDYEALTDETDNSRAQAAGIKVAAGYREARSFIRSEEVWNEDDLGVVGEAEE</sequence>
<evidence type="ECO:0000256" key="1">
    <source>
        <dbReference type="SAM" id="MobiDB-lite"/>
    </source>
</evidence>
<dbReference type="EMBL" id="LWDD02003090">
    <property type="protein sequence ID" value="KAE8238122.1"/>
    <property type="molecule type" value="Genomic_DNA"/>
</dbReference>
<protein>
    <submittedName>
        <fullName evidence="2">Uncharacterized protein</fullName>
    </submittedName>
</protein>
<evidence type="ECO:0000313" key="3">
    <source>
        <dbReference type="Proteomes" id="UP000077671"/>
    </source>
</evidence>
<comment type="caution">
    <text evidence="2">The sequence shown here is derived from an EMBL/GenBank/DDBJ whole genome shotgun (WGS) entry which is preliminary data.</text>
</comment>
<evidence type="ECO:0000313" key="2">
    <source>
        <dbReference type="EMBL" id="KAE8238122.1"/>
    </source>
</evidence>
<gene>
    <name evidence="2" type="ORF">A4X03_0g8945</name>
</gene>
<feature type="region of interest" description="Disordered" evidence="1">
    <location>
        <begin position="1"/>
        <end position="25"/>
    </location>
</feature>
<accession>A0A8T8SEA8</accession>
<dbReference type="AlphaFoldDB" id="A0A8T8SEA8"/>
<reference evidence="2" key="1">
    <citation type="submission" date="2016-04" db="EMBL/GenBank/DDBJ databases">
        <authorList>
            <person name="Nguyen H.D."/>
            <person name="Kesanakurti P."/>
            <person name="Cullis J."/>
            <person name="Levesque C.A."/>
            <person name="Hambleton S."/>
        </authorList>
    </citation>
    <scope>NUCLEOTIDE SEQUENCE</scope>
    <source>
        <strain evidence="2">DAOMC 238032</strain>
    </source>
</reference>